<sequence>MHKFVKKAVRFLSVLGLSAFLVGQGGQAAFAKDIILFLDLGKILSESAAMKDIGAQVKAMEEKLRTDTVAQEQVLRQEQDELSRQKVVLPPESFRQKQEAFNQKARKAALDVQLKRQQLAQSRAAAIAKVEGEMAPIVLEIAKSMGAALVIEKKDLIFAEKTLEITDQIIDRLNAKVTKVKVTLVPIKK</sequence>
<dbReference type="Gene3D" id="3.30.910.20">
    <property type="entry name" value="Skp domain"/>
    <property type="match status" value="1"/>
</dbReference>
<dbReference type="EMBL" id="BSNF01000008">
    <property type="protein sequence ID" value="GLQ07205.1"/>
    <property type="molecule type" value="Genomic_DNA"/>
</dbReference>
<organism evidence="3 4">
    <name type="scientific">Sneathiella chinensis</name>
    <dbReference type="NCBI Taxonomy" id="349750"/>
    <lineage>
        <taxon>Bacteria</taxon>
        <taxon>Pseudomonadati</taxon>
        <taxon>Pseudomonadota</taxon>
        <taxon>Alphaproteobacteria</taxon>
        <taxon>Sneathiellales</taxon>
        <taxon>Sneathiellaceae</taxon>
        <taxon>Sneathiella</taxon>
    </lineage>
</organism>
<reference evidence="3" key="2">
    <citation type="submission" date="2023-01" db="EMBL/GenBank/DDBJ databases">
        <title>Draft genome sequence of Sneathiella chinensis strain NBRC 103408.</title>
        <authorList>
            <person name="Sun Q."/>
            <person name="Mori K."/>
        </authorList>
    </citation>
    <scope>NUCLEOTIDE SEQUENCE</scope>
    <source>
        <strain evidence="3">NBRC 103408</strain>
    </source>
</reference>
<reference evidence="3" key="1">
    <citation type="journal article" date="2014" name="Int. J. Syst. Evol. Microbiol.">
        <title>Complete genome of a new Firmicutes species belonging to the dominant human colonic microbiota ('Ruminococcus bicirculans') reveals two chromosomes and a selective capacity to utilize plant glucans.</title>
        <authorList>
            <consortium name="NISC Comparative Sequencing Program"/>
            <person name="Wegmann U."/>
            <person name="Louis P."/>
            <person name="Goesmann A."/>
            <person name="Henrissat B."/>
            <person name="Duncan S.H."/>
            <person name="Flint H.J."/>
        </authorList>
    </citation>
    <scope>NUCLEOTIDE SEQUENCE</scope>
    <source>
        <strain evidence="3">NBRC 103408</strain>
    </source>
</reference>
<proteinExistence type="inferred from homology"/>
<evidence type="ECO:0008006" key="5">
    <source>
        <dbReference type="Google" id="ProtNLM"/>
    </source>
</evidence>
<comment type="caution">
    <text evidence="3">The sequence shown here is derived from an EMBL/GenBank/DDBJ whole genome shotgun (WGS) entry which is preliminary data.</text>
</comment>
<dbReference type="SUPFAM" id="SSF111384">
    <property type="entry name" value="OmpH-like"/>
    <property type="match status" value="1"/>
</dbReference>
<protein>
    <recommendedName>
        <fullName evidence="5">Outer membrane chaperone Skp</fullName>
    </recommendedName>
</protein>
<dbReference type="InterPro" id="IPR024930">
    <property type="entry name" value="Skp_dom_sf"/>
</dbReference>
<evidence type="ECO:0000313" key="3">
    <source>
        <dbReference type="EMBL" id="GLQ07205.1"/>
    </source>
</evidence>
<dbReference type="Proteomes" id="UP001161409">
    <property type="component" value="Unassembled WGS sequence"/>
</dbReference>
<dbReference type="InterPro" id="IPR005632">
    <property type="entry name" value="Chaperone_Skp"/>
</dbReference>
<dbReference type="PANTHER" id="PTHR35089:SF1">
    <property type="entry name" value="CHAPERONE PROTEIN SKP"/>
    <property type="match status" value="1"/>
</dbReference>
<dbReference type="PANTHER" id="PTHR35089">
    <property type="entry name" value="CHAPERONE PROTEIN SKP"/>
    <property type="match status" value="1"/>
</dbReference>
<comment type="similarity">
    <text evidence="1">Belongs to the Skp family.</text>
</comment>
<gene>
    <name evidence="3" type="ORF">GCM10007924_24260</name>
</gene>
<dbReference type="SMART" id="SM00935">
    <property type="entry name" value="OmpH"/>
    <property type="match status" value="1"/>
</dbReference>
<evidence type="ECO:0000256" key="2">
    <source>
        <dbReference type="ARBA" id="ARBA00022729"/>
    </source>
</evidence>
<keyword evidence="2" id="KW-0732">Signal</keyword>
<keyword evidence="4" id="KW-1185">Reference proteome</keyword>
<dbReference type="RefSeq" id="WP_169561265.1">
    <property type="nucleotide sequence ID" value="NZ_BSNF01000008.1"/>
</dbReference>
<evidence type="ECO:0000256" key="1">
    <source>
        <dbReference type="ARBA" id="ARBA00009091"/>
    </source>
</evidence>
<name>A0ABQ5U690_9PROT</name>
<evidence type="ECO:0000313" key="4">
    <source>
        <dbReference type="Proteomes" id="UP001161409"/>
    </source>
</evidence>
<dbReference type="Pfam" id="PF03938">
    <property type="entry name" value="OmpH"/>
    <property type="match status" value="1"/>
</dbReference>
<accession>A0ABQ5U690</accession>